<accession>A0AAD5QW45</accession>
<organism evidence="1 2">
    <name type="scientific">Parelaphostrongylus tenuis</name>
    <name type="common">Meningeal worm</name>
    <dbReference type="NCBI Taxonomy" id="148309"/>
    <lineage>
        <taxon>Eukaryota</taxon>
        <taxon>Metazoa</taxon>
        <taxon>Ecdysozoa</taxon>
        <taxon>Nematoda</taxon>
        <taxon>Chromadorea</taxon>
        <taxon>Rhabditida</taxon>
        <taxon>Rhabditina</taxon>
        <taxon>Rhabditomorpha</taxon>
        <taxon>Strongyloidea</taxon>
        <taxon>Metastrongylidae</taxon>
        <taxon>Parelaphostrongylus</taxon>
    </lineage>
</organism>
<keyword evidence="2" id="KW-1185">Reference proteome</keyword>
<gene>
    <name evidence="1" type="ORF">KIN20_023466</name>
</gene>
<dbReference type="EMBL" id="JAHQIW010004755">
    <property type="protein sequence ID" value="KAJ1363567.1"/>
    <property type="molecule type" value="Genomic_DNA"/>
</dbReference>
<proteinExistence type="predicted"/>
<protein>
    <submittedName>
        <fullName evidence="1">Uncharacterized protein</fullName>
    </submittedName>
</protein>
<reference evidence="1" key="1">
    <citation type="submission" date="2021-06" db="EMBL/GenBank/DDBJ databases">
        <title>Parelaphostrongylus tenuis whole genome reference sequence.</title>
        <authorList>
            <person name="Garwood T.J."/>
            <person name="Larsen P.A."/>
            <person name="Fountain-Jones N.M."/>
            <person name="Garbe J.R."/>
            <person name="Macchietto M.G."/>
            <person name="Kania S.A."/>
            <person name="Gerhold R.W."/>
            <person name="Richards J.E."/>
            <person name="Wolf T.M."/>
        </authorList>
    </citation>
    <scope>NUCLEOTIDE SEQUENCE</scope>
    <source>
        <strain evidence="1">MNPRO001-30</strain>
        <tissue evidence="1">Meninges</tissue>
    </source>
</reference>
<comment type="caution">
    <text evidence="1">The sequence shown here is derived from an EMBL/GenBank/DDBJ whole genome shotgun (WGS) entry which is preliminary data.</text>
</comment>
<dbReference type="AlphaFoldDB" id="A0AAD5QW45"/>
<sequence>MPLLVGRPSSESNAPTSASISFSFEGHLPCRRISEPRRGLDVLGCGTARCTEGFKPKQGNPS</sequence>
<evidence type="ECO:0000313" key="2">
    <source>
        <dbReference type="Proteomes" id="UP001196413"/>
    </source>
</evidence>
<dbReference type="Proteomes" id="UP001196413">
    <property type="component" value="Unassembled WGS sequence"/>
</dbReference>
<name>A0AAD5QW45_PARTN</name>
<evidence type="ECO:0000313" key="1">
    <source>
        <dbReference type="EMBL" id="KAJ1363567.1"/>
    </source>
</evidence>